<feature type="compositionally biased region" description="Acidic residues" evidence="1">
    <location>
        <begin position="410"/>
        <end position="419"/>
    </location>
</feature>
<evidence type="ECO:0000313" key="3">
    <source>
        <dbReference type="EMBL" id="KIM68794.1"/>
    </source>
</evidence>
<protein>
    <recommendedName>
        <fullName evidence="2">Gfd2/YDR514C-like C-terminal domain-containing protein</fullName>
    </recommendedName>
</protein>
<evidence type="ECO:0000259" key="2">
    <source>
        <dbReference type="Pfam" id="PF21762"/>
    </source>
</evidence>
<dbReference type="GO" id="GO:0003676">
    <property type="term" value="F:nucleic acid binding"/>
    <property type="evidence" value="ECO:0007669"/>
    <property type="project" value="InterPro"/>
</dbReference>
<reference evidence="3 4" key="1">
    <citation type="submission" date="2014-04" db="EMBL/GenBank/DDBJ databases">
        <authorList>
            <consortium name="DOE Joint Genome Institute"/>
            <person name="Kuo A."/>
            <person name="Kohler A."/>
            <person name="Nagy L.G."/>
            <person name="Floudas D."/>
            <person name="Copeland A."/>
            <person name="Barry K.W."/>
            <person name="Cichocki N."/>
            <person name="Veneault-Fourrey C."/>
            <person name="LaButti K."/>
            <person name="Lindquist E.A."/>
            <person name="Lipzen A."/>
            <person name="Lundell T."/>
            <person name="Morin E."/>
            <person name="Murat C."/>
            <person name="Sun H."/>
            <person name="Tunlid A."/>
            <person name="Henrissat B."/>
            <person name="Grigoriev I.V."/>
            <person name="Hibbett D.S."/>
            <person name="Martin F."/>
            <person name="Nordberg H.P."/>
            <person name="Cantor M.N."/>
            <person name="Hua S.X."/>
        </authorList>
    </citation>
    <scope>NUCLEOTIDE SEQUENCE [LARGE SCALE GENOMIC DNA]</scope>
    <source>
        <strain evidence="3 4">Foug A</strain>
    </source>
</reference>
<dbReference type="InterPro" id="IPR040151">
    <property type="entry name" value="Gfd2/YDR514C-like"/>
</dbReference>
<dbReference type="PANTHER" id="PTHR28083">
    <property type="entry name" value="GOOD FOR FULL DBP5 ACTIVITY PROTEIN 2"/>
    <property type="match status" value="1"/>
</dbReference>
<organism evidence="3 4">
    <name type="scientific">Scleroderma citrinum Foug A</name>
    <dbReference type="NCBI Taxonomy" id="1036808"/>
    <lineage>
        <taxon>Eukaryota</taxon>
        <taxon>Fungi</taxon>
        <taxon>Dikarya</taxon>
        <taxon>Basidiomycota</taxon>
        <taxon>Agaricomycotina</taxon>
        <taxon>Agaricomycetes</taxon>
        <taxon>Agaricomycetidae</taxon>
        <taxon>Boletales</taxon>
        <taxon>Sclerodermatineae</taxon>
        <taxon>Sclerodermataceae</taxon>
        <taxon>Scleroderma</taxon>
    </lineage>
</organism>
<feature type="domain" description="Gfd2/YDR514C-like C-terminal" evidence="2">
    <location>
        <begin position="163"/>
        <end position="344"/>
    </location>
</feature>
<reference evidence="4" key="2">
    <citation type="submission" date="2015-01" db="EMBL/GenBank/DDBJ databases">
        <title>Evolutionary Origins and Diversification of the Mycorrhizal Mutualists.</title>
        <authorList>
            <consortium name="DOE Joint Genome Institute"/>
            <consortium name="Mycorrhizal Genomics Consortium"/>
            <person name="Kohler A."/>
            <person name="Kuo A."/>
            <person name="Nagy L.G."/>
            <person name="Floudas D."/>
            <person name="Copeland A."/>
            <person name="Barry K.W."/>
            <person name="Cichocki N."/>
            <person name="Veneault-Fourrey C."/>
            <person name="LaButti K."/>
            <person name="Lindquist E.A."/>
            <person name="Lipzen A."/>
            <person name="Lundell T."/>
            <person name="Morin E."/>
            <person name="Murat C."/>
            <person name="Riley R."/>
            <person name="Ohm R."/>
            <person name="Sun H."/>
            <person name="Tunlid A."/>
            <person name="Henrissat B."/>
            <person name="Grigoriev I.V."/>
            <person name="Hibbett D.S."/>
            <person name="Martin F."/>
        </authorList>
    </citation>
    <scope>NUCLEOTIDE SEQUENCE [LARGE SCALE GENOMIC DNA]</scope>
    <source>
        <strain evidence="4">Foug A</strain>
    </source>
</reference>
<dbReference type="GO" id="GO:0005634">
    <property type="term" value="C:nucleus"/>
    <property type="evidence" value="ECO:0007669"/>
    <property type="project" value="TreeGrafter"/>
</dbReference>
<dbReference type="InterPro" id="IPR036397">
    <property type="entry name" value="RNaseH_sf"/>
</dbReference>
<feature type="region of interest" description="Disordered" evidence="1">
    <location>
        <begin position="385"/>
        <end position="419"/>
    </location>
</feature>
<dbReference type="AlphaFoldDB" id="A0A0C3EKQ6"/>
<keyword evidence="4" id="KW-1185">Reference proteome</keyword>
<sequence>MASPVVTGYYRYTDIFFEWHQALPNPEDRSPLKALLAQDALVHPDHPLRREGVEGAELYLGTLQNFESRLLLSSAQVEYMRYWLHSMQLTKNPIPLPYSDCLLTESSLRHVSPVHFKTREELRTALKQVEKNNKRLKGVDPTLNARRDIFERVRSHWAQKQGTWCALDFEAWDRDHTLITEFGWSTVRWDSESKIEEQGHLTVKEHRYYTNTFVQDNREHFAFGTSEEVNKATFKRRIQALIESLKSSGPLFLIFHDNNQDIKYLKSKDVDVQLPNLVFLLPDVLSKDGTFVVDTSDLFAALEGDSGNNRRSLERVCRHLQIPSSYLHNAGNDAHYTMLALVSMASGEHIDIQREKRWPNRTLHAGTPSAPQTGAGVKVNFDEWEEDEDFSDQEGVCGPIVDLSQFNSGNDEEVDARAG</sequence>
<accession>A0A0C3EKQ6</accession>
<dbReference type="HOGENOM" id="CLU_046155_0_0_1"/>
<dbReference type="Proteomes" id="UP000053989">
    <property type="component" value="Unassembled WGS sequence"/>
</dbReference>
<dbReference type="OrthoDB" id="5953249at2759"/>
<dbReference type="Pfam" id="PF21762">
    <property type="entry name" value="DEDDh_C"/>
    <property type="match status" value="1"/>
</dbReference>
<dbReference type="SUPFAM" id="SSF53098">
    <property type="entry name" value="Ribonuclease H-like"/>
    <property type="match status" value="1"/>
</dbReference>
<dbReference type="InParanoid" id="A0A0C3EKQ6"/>
<evidence type="ECO:0000313" key="4">
    <source>
        <dbReference type="Proteomes" id="UP000053989"/>
    </source>
</evidence>
<dbReference type="InterPro" id="IPR012337">
    <property type="entry name" value="RNaseH-like_sf"/>
</dbReference>
<dbReference type="EMBL" id="KN822008">
    <property type="protein sequence ID" value="KIM68794.1"/>
    <property type="molecule type" value="Genomic_DNA"/>
</dbReference>
<dbReference type="InterPro" id="IPR048519">
    <property type="entry name" value="Gfd2/YDR514C-like_C"/>
</dbReference>
<dbReference type="PANTHER" id="PTHR28083:SF1">
    <property type="entry name" value="GOOD FOR FULL DBP5 ACTIVITY PROTEIN 2"/>
    <property type="match status" value="1"/>
</dbReference>
<dbReference type="STRING" id="1036808.A0A0C3EKQ6"/>
<name>A0A0C3EKQ6_9AGAM</name>
<gene>
    <name evidence="3" type="ORF">SCLCIDRAFT_1208980</name>
</gene>
<evidence type="ECO:0000256" key="1">
    <source>
        <dbReference type="SAM" id="MobiDB-lite"/>
    </source>
</evidence>
<dbReference type="Gene3D" id="3.30.420.10">
    <property type="entry name" value="Ribonuclease H-like superfamily/Ribonuclease H"/>
    <property type="match status" value="1"/>
</dbReference>
<proteinExistence type="predicted"/>